<dbReference type="RefSeq" id="WP_038521848.1">
    <property type="nucleotide sequence ID" value="NZ_CP008953.1"/>
</dbReference>
<protein>
    <recommendedName>
        <fullName evidence="4">ABC transporter permease</fullName>
    </recommendedName>
</protein>
<feature type="transmembrane region" description="Helical" evidence="1">
    <location>
        <begin position="95"/>
        <end position="121"/>
    </location>
</feature>
<feature type="transmembrane region" description="Helical" evidence="1">
    <location>
        <begin position="169"/>
        <end position="187"/>
    </location>
</feature>
<name>A0A075V6W9_9PSEU</name>
<dbReference type="AlphaFoldDB" id="A0A075V6W9"/>
<feature type="transmembrane region" description="Helical" evidence="1">
    <location>
        <begin position="224"/>
        <end position="244"/>
    </location>
</feature>
<keyword evidence="1" id="KW-1133">Transmembrane helix</keyword>
<evidence type="ECO:0008006" key="4">
    <source>
        <dbReference type="Google" id="ProtNLM"/>
    </source>
</evidence>
<accession>A0A075V6W9</accession>
<gene>
    <name evidence="2" type="ORF">AJAP_41770</name>
</gene>
<feature type="transmembrane region" description="Helical" evidence="1">
    <location>
        <begin position="21"/>
        <end position="42"/>
    </location>
</feature>
<keyword evidence="1" id="KW-0472">Membrane</keyword>
<dbReference type="HOGENOM" id="CLU_051674_2_0_11"/>
<sequence length="250" mass="26485">MTAANVLRAERIKLLSTRMPWWCAGIAVVIALAYTALFFGFVPLEGQTGVNSTQVASALGRTVVLVLAILAAATEFNWGTMKLTFQAVPSRLPALLAKGAVVGVFSGLIGLLVGFGSWAIAYLIKPAADLGLASGADWRAVAGQGLTFFLTGLLGVGLGLLFRSPAFALGFALAWTQLLEGLVMLIPKVGDDIYQWMPFFAANQFSGPDLTVSMLKLEPPLGPWGYLAYFGGICVIVYAAGLMITHRRDA</sequence>
<evidence type="ECO:0000313" key="2">
    <source>
        <dbReference type="EMBL" id="AIG81128.1"/>
    </source>
</evidence>
<feature type="transmembrane region" description="Helical" evidence="1">
    <location>
        <begin position="141"/>
        <end position="162"/>
    </location>
</feature>
<reference evidence="2 3" key="1">
    <citation type="journal article" date="2014" name="J. Biotechnol.">
        <title>Complete genome sequence of the actinobacterium Amycolatopsis japonica MG417-CF17(T) (=DSM 44213T) producing (S,S)-N,N'-ethylenediaminedisuccinic acid.</title>
        <authorList>
            <person name="Stegmann E."/>
            <person name="Albersmeier A."/>
            <person name="Spohn M."/>
            <person name="Gert H."/>
            <person name="Weber T."/>
            <person name="Wohlleben W."/>
            <person name="Kalinowski J."/>
            <person name="Ruckert C."/>
        </authorList>
    </citation>
    <scope>NUCLEOTIDE SEQUENCE [LARGE SCALE GENOMIC DNA]</scope>
    <source>
        <strain evidence="3">MG417-CF17 (DSM 44213)</strain>
    </source>
</reference>
<dbReference type="KEGG" id="aja:AJAP_41770"/>
<dbReference type="EMBL" id="CP008953">
    <property type="protein sequence ID" value="AIG81128.1"/>
    <property type="molecule type" value="Genomic_DNA"/>
</dbReference>
<keyword evidence="3" id="KW-1185">Reference proteome</keyword>
<dbReference type="Proteomes" id="UP000028492">
    <property type="component" value="Chromosome"/>
</dbReference>
<dbReference type="STRING" id="208439.AJAP_41770"/>
<dbReference type="eggNOG" id="COG1277">
    <property type="taxonomic scope" value="Bacteria"/>
</dbReference>
<keyword evidence="1" id="KW-0812">Transmembrane</keyword>
<evidence type="ECO:0000256" key="1">
    <source>
        <dbReference type="SAM" id="Phobius"/>
    </source>
</evidence>
<organism evidence="2 3">
    <name type="scientific">Amycolatopsis japonica</name>
    <dbReference type="NCBI Taxonomy" id="208439"/>
    <lineage>
        <taxon>Bacteria</taxon>
        <taxon>Bacillati</taxon>
        <taxon>Actinomycetota</taxon>
        <taxon>Actinomycetes</taxon>
        <taxon>Pseudonocardiales</taxon>
        <taxon>Pseudonocardiaceae</taxon>
        <taxon>Amycolatopsis</taxon>
        <taxon>Amycolatopsis japonica group</taxon>
    </lineage>
</organism>
<evidence type="ECO:0000313" key="3">
    <source>
        <dbReference type="Proteomes" id="UP000028492"/>
    </source>
</evidence>
<proteinExistence type="predicted"/>
<feature type="transmembrane region" description="Helical" evidence="1">
    <location>
        <begin position="54"/>
        <end position="74"/>
    </location>
</feature>